<feature type="transmembrane region" description="Helical" evidence="6">
    <location>
        <begin position="167"/>
        <end position="186"/>
    </location>
</feature>
<evidence type="ECO:0000256" key="4">
    <source>
        <dbReference type="ARBA" id="ARBA00022989"/>
    </source>
</evidence>
<reference evidence="7 8" key="1">
    <citation type="journal article" date="2015" name="Int. J. Syst. Evol. Microbiol.">
        <title>Methanoculleus sediminis sp. nov., a methanogen from sediments near a submarine mud volcano.</title>
        <authorList>
            <person name="Chen S.C."/>
            <person name="Chen M.F."/>
            <person name="Lai M.C."/>
            <person name="Weng C.Y."/>
            <person name="Wu S.Y."/>
            <person name="Lin S."/>
            <person name="Yang T.F."/>
            <person name="Chen P.C."/>
        </authorList>
    </citation>
    <scope>NUCLEOTIDE SEQUENCE [LARGE SCALE GENOMIC DNA]</scope>
    <source>
        <strain evidence="7 8">S3Fa</strain>
    </source>
</reference>
<keyword evidence="3 6" id="KW-0812">Transmembrane</keyword>
<evidence type="ECO:0000256" key="3">
    <source>
        <dbReference type="ARBA" id="ARBA00022692"/>
    </source>
</evidence>
<sequence length="506" mass="53804">MRHIAIASGLIGMKESTKFAFDISWVFVSQIVTLGSGFLLNILLSRWLGPGDFGLYTLTLTIFTISTLVAGLGIPETVVKFVADYKTDRERRDAVVTAGAVNGLLLGTSAGLVLFLFAGEIAALFSIPELSGLVRLAALAVPISILNTTLLGLLNGLREMRSYSFRFIIRSLLLVVLAAALIFAGFGPAGAVAALLFTEIGTLAFVAAVVRPHFRLSALNHRETTKKMLAFGSRVFIASAVYLVNTYTDTLLIGYLLTETDVGRYAVAIAIARVAFLSLPGSISTVNYPAISEYYSKGLADAVEAVISRSIRYCLVLLSIAGLLLICLAETIIEVLFGPAYLPAVPAFIVLVYGMIVFGAVSSVGPSLSAMNRPGLSSKVNVLVAGANVCLDLALIPLFGITGAAAGTAVSCTLLAVLILYILHRVFAVRVESAKIVKVFGAVTVFLLAFFLLRDTVHPYVLAAALTGLYGAYAYRAVLTPSDKIEIFGAITPLFGRFALRRLNGR</sequence>
<evidence type="ECO:0000256" key="6">
    <source>
        <dbReference type="SAM" id="Phobius"/>
    </source>
</evidence>
<dbReference type="PANTHER" id="PTHR30250:SF27">
    <property type="entry name" value="POLYSACCHARIDE BIOSYNTHESIS PROTEIN"/>
    <property type="match status" value="1"/>
</dbReference>
<dbReference type="Pfam" id="PF01943">
    <property type="entry name" value="Polysacc_synt"/>
    <property type="match status" value="1"/>
</dbReference>
<organism evidence="7 8">
    <name type="scientific">Methanoculleus sediminis</name>
    <dbReference type="NCBI Taxonomy" id="1550566"/>
    <lineage>
        <taxon>Archaea</taxon>
        <taxon>Methanobacteriati</taxon>
        <taxon>Methanobacteriota</taxon>
        <taxon>Stenosarchaea group</taxon>
        <taxon>Methanomicrobia</taxon>
        <taxon>Methanomicrobiales</taxon>
        <taxon>Methanomicrobiaceae</taxon>
        <taxon>Methanoculleus</taxon>
    </lineage>
</organism>
<feature type="transmembrane region" description="Helical" evidence="6">
    <location>
        <begin position="380"/>
        <end position="399"/>
    </location>
</feature>
<dbReference type="CDD" id="cd13128">
    <property type="entry name" value="MATE_Wzx_like"/>
    <property type="match status" value="1"/>
</dbReference>
<dbReference type="InterPro" id="IPR002797">
    <property type="entry name" value="Polysacc_synth"/>
</dbReference>
<evidence type="ECO:0000256" key="1">
    <source>
        <dbReference type="ARBA" id="ARBA00004651"/>
    </source>
</evidence>
<keyword evidence="4 6" id="KW-1133">Transmembrane helix</keyword>
<dbReference type="InterPro" id="IPR050833">
    <property type="entry name" value="Poly_Biosynth_Transport"/>
</dbReference>
<feature type="transmembrane region" description="Helical" evidence="6">
    <location>
        <begin position="21"/>
        <end position="43"/>
    </location>
</feature>
<comment type="caution">
    <text evidence="7">The sequence shown here is derived from an EMBL/GenBank/DDBJ whole genome shotgun (WGS) entry which is preliminary data.</text>
</comment>
<keyword evidence="2" id="KW-1003">Cell membrane</keyword>
<evidence type="ECO:0000256" key="2">
    <source>
        <dbReference type="ARBA" id="ARBA00022475"/>
    </source>
</evidence>
<feature type="transmembrane region" description="Helical" evidence="6">
    <location>
        <begin position="55"/>
        <end position="74"/>
    </location>
</feature>
<dbReference type="PATRIC" id="fig|1550566.3.peg.1738"/>
<proteinExistence type="predicted"/>
<name>A0A0H1QYA7_9EURY</name>
<feature type="transmembrane region" description="Helical" evidence="6">
    <location>
        <begin position="263"/>
        <end position="290"/>
    </location>
</feature>
<evidence type="ECO:0000313" key="7">
    <source>
        <dbReference type="EMBL" id="KLK87928.1"/>
    </source>
</evidence>
<feature type="transmembrane region" description="Helical" evidence="6">
    <location>
        <begin position="405"/>
        <end position="424"/>
    </location>
</feature>
<evidence type="ECO:0000313" key="8">
    <source>
        <dbReference type="Proteomes" id="UP000035301"/>
    </source>
</evidence>
<protein>
    <submittedName>
        <fullName evidence="7">Uncharacterized protein</fullName>
    </submittedName>
</protein>
<dbReference type="EMBL" id="JXOJ01000003">
    <property type="protein sequence ID" value="KLK87928.1"/>
    <property type="molecule type" value="Genomic_DNA"/>
</dbReference>
<evidence type="ECO:0000256" key="5">
    <source>
        <dbReference type="ARBA" id="ARBA00023136"/>
    </source>
</evidence>
<keyword evidence="8" id="KW-1185">Reference proteome</keyword>
<keyword evidence="5 6" id="KW-0472">Membrane</keyword>
<feature type="transmembrane region" description="Helical" evidence="6">
    <location>
        <begin position="94"/>
        <end position="127"/>
    </location>
</feature>
<feature type="transmembrane region" description="Helical" evidence="6">
    <location>
        <begin position="311"/>
        <end position="333"/>
    </location>
</feature>
<gene>
    <name evidence="7" type="ORF">SZ63_07970</name>
</gene>
<feature type="transmembrane region" description="Helical" evidence="6">
    <location>
        <begin position="459"/>
        <end position="478"/>
    </location>
</feature>
<dbReference type="AlphaFoldDB" id="A0A0H1QYA7"/>
<feature type="transmembrane region" description="Helical" evidence="6">
    <location>
        <begin position="133"/>
        <end position="155"/>
    </location>
</feature>
<dbReference type="STRING" id="1550566.SZ63_07970"/>
<dbReference type="GO" id="GO:0005886">
    <property type="term" value="C:plasma membrane"/>
    <property type="evidence" value="ECO:0007669"/>
    <property type="project" value="UniProtKB-SubCell"/>
</dbReference>
<accession>A0A0H1QYA7</accession>
<dbReference type="Proteomes" id="UP000035301">
    <property type="component" value="Unassembled WGS sequence"/>
</dbReference>
<feature type="transmembrane region" description="Helical" evidence="6">
    <location>
        <begin position="192"/>
        <end position="214"/>
    </location>
</feature>
<comment type="subcellular location">
    <subcellularLocation>
        <location evidence="1">Cell membrane</location>
        <topology evidence="1">Multi-pass membrane protein</topology>
    </subcellularLocation>
</comment>
<dbReference type="PANTHER" id="PTHR30250">
    <property type="entry name" value="PST FAMILY PREDICTED COLANIC ACID TRANSPORTER"/>
    <property type="match status" value="1"/>
</dbReference>
<feature type="transmembrane region" description="Helical" evidence="6">
    <location>
        <begin position="345"/>
        <end position="368"/>
    </location>
</feature>
<feature type="transmembrane region" description="Helical" evidence="6">
    <location>
        <begin position="235"/>
        <end position="257"/>
    </location>
</feature>
<feature type="transmembrane region" description="Helical" evidence="6">
    <location>
        <begin position="436"/>
        <end position="453"/>
    </location>
</feature>